<name>A0A1X1XWY9_9MYCO</name>
<gene>
    <name evidence="7" type="ORF">AWC14_05280</name>
</gene>
<dbReference type="InterPro" id="IPR038765">
    <property type="entry name" value="Papain-like_cys_pep_sf"/>
</dbReference>
<feature type="compositionally biased region" description="Gly residues" evidence="5">
    <location>
        <begin position="97"/>
        <end position="109"/>
    </location>
</feature>
<keyword evidence="3" id="KW-0378">Hydrolase</keyword>
<sequence>MTEIGLNPQEAAGTMAKLAGQFDSAGSTLPQAGPAGLDARVADAVGDQVTSSQQALTDAGTTSQTGRSASDGLGAQDGTNAQRTGGLDTNLKDGALGRKGGLGPGGLGREGPRLSAADLAKLVGAGSYESPMPTTQTAPNLPQLPSIPTQALTAPTQSMLGSAGAISPLLNELLQRAATNPLGDGGPASQAMGAALPGQGGRVQELVRATLGVPYAWGGGDVGGPTRGISDGGGPADRAGDYNKVGFDCSGYAKYITYQLTGHVIPHSSQAQYAQGIAISPSQAQPGDLFFPASAGRPPEHVQVYIGNSQVAEAPSSGQTVKISPLQPGEFRRMVA</sequence>
<comment type="similarity">
    <text evidence="1">Belongs to the peptidase C40 family.</text>
</comment>
<dbReference type="AlphaFoldDB" id="A0A1X1XWY9"/>
<feature type="region of interest" description="Disordered" evidence="5">
    <location>
        <begin position="46"/>
        <end position="111"/>
    </location>
</feature>
<dbReference type="Proteomes" id="UP000193487">
    <property type="component" value="Unassembled WGS sequence"/>
</dbReference>
<evidence type="ECO:0000256" key="1">
    <source>
        <dbReference type="ARBA" id="ARBA00007074"/>
    </source>
</evidence>
<keyword evidence="2" id="KW-0645">Protease</keyword>
<dbReference type="GO" id="GO:0008234">
    <property type="term" value="F:cysteine-type peptidase activity"/>
    <property type="evidence" value="ECO:0007669"/>
    <property type="project" value="UniProtKB-KW"/>
</dbReference>
<dbReference type="SUPFAM" id="SSF54001">
    <property type="entry name" value="Cysteine proteinases"/>
    <property type="match status" value="1"/>
</dbReference>
<keyword evidence="4" id="KW-0788">Thiol protease</keyword>
<dbReference type="InterPro" id="IPR000064">
    <property type="entry name" value="NLP_P60_dom"/>
</dbReference>
<dbReference type="OrthoDB" id="3209655at2"/>
<evidence type="ECO:0000256" key="4">
    <source>
        <dbReference type="ARBA" id="ARBA00022807"/>
    </source>
</evidence>
<reference evidence="7 8" key="1">
    <citation type="submission" date="2016-01" db="EMBL/GenBank/DDBJ databases">
        <title>The new phylogeny of the genus Mycobacterium.</title>
        <authorList>
            <person name="Tarcisio F."/>
            <person name="Conor M."/>
            <person name="Antonella G."/>
            <person name="Elisabetta G."/>
            <person name="Giulia F.S."/>
            <person name="Sara T."/>
            <person name="Anna F."/>
            <person name="Clotilde B."/>
            <person name="Roberto B."/>
            <person name="Veronica D.S."/>
            <person name="Fabio R."/>
            <person name="Monica P."/>
            <person name="Olivier J."/>
            <person name="Enrico T."/>
            <person name="Nicola S."/>
        </authorList>
    </citation>
    <scope>NUCLEOTIDE SEQUENCE [LARGE SCALE GENOMIC DNA]</scope>
    <source>
        <strain evidence="7 8">DSM 45166</strain>
    </source>
</reference>
<comment type="caution">
    <text evidence="7">The sequence shown here is derived from an EMBL/GenBank/DDBJ whole genome shotgun (WGS) entry which is preliminary data.</text>
</comment>
<dbReference type="Pfam" id="PF00877">
    <property type="entry name" value="NLPC_P60"/>
    <property type="match status" value="1"/>
</dbReference>
<feature type="domain" description="NlpC/P60" evidence="6">
    <location>
        <begin position="196"/>
        <end position="336"/>
    </location>
</feature>
<evidence type="ECO:0000256" key="5">
    <source>
        <dbReference type="SAM" id="MobiDB-lite"/>
    </source>
</evidence>
<feature type="compositionally biased region" description="Polar residues" evidence="5">
    <location>
        <begin position="48"/>
        <end position="68"/>
    </location>
</feature>
<dbReference type="InterPro" id="IPR051794">
    <property type="entry name" value="PG_Endopeptidase_C40"/>
</dbReference>
<keyword evidence="8" id="KW-1185">Reference proteome</keyword>
<dbReference type="PANTHER" id="PTHR47359">
    <property type="entry name" value="PEPTIDOGLYCAN DL-ENDOPEPTIDASE CWLO"/>
    <property type="match status" value="1"/>
</dbReference>
<dbReference type="RefSeq" id="WP_084031140.1">
    <property type="nucleotide sequence ID" value="NZ_LQPE01000120.1"/>
</dbReference>
<evidence type="ECO:0000313" key="8">
    <source>
        <dbReference type="Proteomes" id="UP000193487"/>
    </source>
</evidence>
<evidence type="ECO:0000256" key="3">
    <source>
        <dbReference type="ARBA" id="ARBA00022801"/>
    </source>
</evidence>
<evidence type="ECO:0000259" key="6">
    <source>
        <dbReference type="PROSITE" id="PS51935"/>
    </source>
</evidence>
<dbReference type="EMBL" id="LQPE01000120">
    <property type="protein sequence ID" value="ORW03358.1"/>
    <property type="molecule type" value="Genomic_DNA"/>
</dbReference>
<dbReference type="PANTHER" id="PTHR47359:SF3">
    <property type="entry name" value="NLP_P60 DOMAIN-CONTAINING PROTEIN-RELATED"/>
    <property type="match status" value="1"/>
</dbReference>
<protein>
    <recommendedName>
        <fullName evidence="6">NlpC/P60 domain-containing protein</fullName>
    </recommendedName>
</protein>
<proteinExistence type="inferred from homology"/>
<organism evidence="7 8">
    <name type="scientific">Mycobacterium kyorinense</name>
    <dbReference type="NCBI Taxonomy" id="487514"/>
    <lineage>
        <taxon>Bacteria</taxon>
        <taxon>Bacillati</taxon>
        <taxon>Actinomycetota</taxon>
        <taxon>Actinomycetes</taxon>
        <taxon>Mycobacteriales</taxon>
        <taxon>Mycobacteriaceae</taxon>
        <taxon>Mycobacterium</taxon>
    </lineage>
</organism>
<dbReference type="PROSITE" id="PS51935">
    <property type="entry name" value="NLPC_P60"/>
    <property type="match status" value="1"/>
</dbReference>
<evidence type="ECO:0000313" key="7">
    <source>
        <dbReference type="EMBL" id="ORW03358.1"/>
    </source>
</evidence>
<dbReference type="Gene3D" id="3.90.1720.10">
    <property type="entry name" value="endopeptidase domain like (from Nostoc punctiforme)"/>
    <property type="match status" value="1"/>
</dbReference>
<accession>A0A1X1XWY9</accession>
<evidence type="ECO:0000256" key="2">
    <source>
        <dbReference type="ARBA" id="ARBA00022670"/>
    </source>
</evidence>
<dbReference type="GO" id="GO:0006508">
    <property type="term" value="P:proteolysis"/>
    <property type="evidence" value="ECO:0007669"/>
    <property type="project" value="UniProtKB-KW"/>
</dbReference>